<evidence type="ECO:0000313" key="1">
    <source>
        <dbReference type="EMBL" id="TEB29660.1"/>
    </source>
</evidence>
<dbReference type="AlphaFoldDB" id="A0A4Y7T6A7"/>
<dbReference type="Proteomes" id="UP000298030">
    <property type="component" value="Unassembled WGS sequence"/>
</dbReference>
<protein>
    <recommendedName>
        <fullName evidence="3">F-box domain-containing protein</fullName>
    </recommendedName>
</protein>
<reference evidence="1 2" key="1">
    <citation type="journal article" date="2019" name="Nat. Ecol. Evol.">
        <title>Megaphylogeny resolves global patterns of mushroom evolution.</title>
        <authorList>
            <person name="Varga T."/>
            <person name="Krizsan K."/>
            <person name="Foldi C."/>
            <person name="Dima B."/>
            <person name="Sanchez-Garcia M."/>
            <person name="Sanchez-Ramirez S."/>
            <person name="Szollosi G.J."/>
            <person name="Szarkandi J.G."/>
            <person name="Papp V."/>
            <person name="Albert L."/>
            <person name="Andreopoulos W."/>
            <person name="Angelini C."/>
            <person name="Antonin V."/>
            <person name="Barry K.W."/>
            <person name="Bougher N.L."/>
            <person name="Buchanan P."/>
            <person name="Buyck B."/>
            <person name="Bense V."/>
            <person name="Catcheside P."/>
            <person name="Chovatia M."/>
            <person name="Cooper J."/>
            <person name="Damon W."/>
            <person name="Desjardin D."/>
            <person name="Finy P."/>
            <person name="Geml J."/>
            <person name="Haridas S."/>
            <person name="Hughes K."/>
            <person name="Justo A."/>
            <person name="Karasinski D."/>
            <person name="Kautmanova I."/>
            <person name="Kiss B."/>
            <person name="Kocsube S."/>
            <person name="Kotiranta H."/>
            <person name="LaButti K.M."/>
            <person name="Lechner B.E."/>
            <person name="Liimatainen K."/>
            <person name="Lipzen A."/>
            <person name="Lukacs Z."/>
            <person name="Mihaltcheva S."/>
            <person name="Morgado L.N."/>
            <person name="Niskanen T."/>
            <person name="Noordeloos M.E."/>
            <person name="Ohm R.A."/>
            <person name="Ortiz-Santana B."/>
            <person name="Ovrebo C."/>
            <person name="Racz N."/>
            <person name="Riley R."/>
            <person name="Savchenko A."/>
            <person name="Shiryaev A."/>
            <person name="Soop K."/>
            <person name="Spirin V."/>
            <person name="Szebenyi C."/>
            <person name="Tomsovsky M."/>
            <person name="Tulloss R.E."/>
            <person name="Uehling J."/>
            <person name="Grigoriev I.V."/>
            <person name="Vagvolgyi C."/>
            <person name="Papp T."/>
            <person name="Martin F.M."/>
            <person name="Miettinen O."/>
            <person name="Hibbett D.S."/>
            <person name="Nagy L.G."/>
        </authorList>
    </citation>
    <scope>NUCLEOTIDE SEQUENCE [LARGE SCALE GENOMIC DNA]</scope>
    <source>
        <strain evidence="1 2">FP101781</strain>
    </source>
</reference>
<accession>A0A4Y7T6A7</accession>
<evidence type="ECO:0000313" key="2">
    <source>
        <dbReference type="Proteomes" id="UP000298030"/>
    </source>
</evidence>
<comment type="caution">
    <text evidence="1">The sequence shown here is derived from an EMBL/GenBank/DDBJ whole genome shotgun (WGS) entry which is preliminary data.</text>
</comment>
<proteinExistence type="predicted"/>
<sequence>MSESSIDYPTEIFDNIFDNLENDEATLLALSNLRKSWSLPARRHLLQNVLLNGWGGILNFFALTAAPECTFPKEIRAKKLTLANLTATEGEGASVLRRLVSTIFVETSLTIHTSTGGVTPILTEVSNGWQTISHLALCGGTHEASTFFSTLASLTHLESLEVQDFQFAPIVNALAVENLRFPQTITQLSLARSSSIWTFFRSYDFPKTGFANVRTLRIQDLFCFEKAGVWDMMECLKMAQGIPTITFEPFYDAKCRDLIRDMNNIFQPLRLTLMRIPGLKRLELNFAAMPARFAFETLIMHTIFAPHLPDEVSVDVEIRLPQSFALWDASNPEEQLEQMLRETSPPGTEEVTSSSTLTVRGFPAALPNSVGDGGVARVCGFPVSFI</sequence>
<name>A0A4Y7T6A7_COPMI</name>
<dbReference type="OrthoDB" id="3069231at2759"/>
<keyword evidence="2" id="KW-1185">Reference proteome</keyword>
<organism evidence="1 2">
    <name type="scientific">Coprinellus micaceus</name>
    <name type="common">Glistening ink-cap mushroom</name>
    <name type="synonym">Coprinus micaceus</name>
    <dbReference type="NCBI Taxonomy" id="71717"/>
    <lineage>
        <taxon>Eukaryota</taxon>
        <taxon>Fungi</taxon>
        <taxon>Dikarya</taxon>
        <taxon>Basidiomycota</taxon>
        <taxon>Agaricomycotina</taxon>
        <taxon>Agaricomycetes</taxon>
        <taxon>Agaricomycetidae</taxon>
        <taxon>Agaricales</taxon>
        <taxon>Agaricineae</taxon>
        <taxon>Psathyrellaceae</taxon>
        <taxon>Coprinellus</taxon>
    </lineage>
</organism>
<gene>
    <name evidence="1" type="ORF">FA13DRAFT_621092</name>
</gene>
<dbReference type="EMBL" id="QPFP01000026">
    <property type="protein sequence ID" value="TEB29660.1"/>
    <property type="molecule type" value="Genomic_DNA"/>
</dbReference>
<evidence type="ECO:0008006" key="3">
    <source>
        <dbReference type="Google" id="ProtNLM"/>
    </source>
</evidence>